<dbReference type="InterPro" id="IPR055128">
    <property type="entry name" value="HypF_C_2"/>
</dbReference>
<dbReference type="Pfam" id="PF22521">
    <property type="entry name" value="HypF_C_2"/>
    <property type="match status" value="1"/>
</dbReference>
<dbReference type="Gene3D" id="3.30.420.40">
    <property type="match status" value="1"/>
</dbReference>
<comment type="caution">
    <text evidence="2">The sequence shown here is derived from an EMBL/GenBank/DDBJ whole genome shotgun (WGS) entry which is preliminary data.</text>
</comment>
<keyword evidence="3" id="KW-1185">Reference proteome</keyword>
<proteinExistence type="predicted"/>
<protein>
    <submittedName>
        <fullName evidence="2">NiFe hydrogenase assembly chaperone HyaE</fullName>
    </submittedName>
</protein>
<name>A0ABQ1JM84_9GAMM</name>
<evidence type="ECO:0000313" key="3">
    <source>
        <dbReference type="Proteomes" id="UP000617555"/>
    </source>
</evidence>
<dbReference type="Proteomes" id="UP000617555">
    <property type="component" value="Unassembled WGS sequence"/>
</dbReference>
<sequence length="631" mass="70759">MSMHNIRFDFVCQRPVPLYEHLCNHYLTRTALAISIGCEPQEIDGAVCYFIEAYAQQAQLESLADDIASDFLLSVWLQKTEIKRIESKTGKNTPFAVIKHQGLPLYFCQHCQPQFGDNQHPNFGDINLACEHCKGHFKLSREQKSLTRLDIAAMAGQLLSEQTLALPMLGIALAISPITANNTANSTYQRPRILVCNPNSLNSQFCVNDNQVLALSSIEKPILRVRPSSDHPSLHAPLYDIQFAENRLLVILTEMLRQKGVHWVYVYQDEVDKAKMDPPLYLASIAKGWLPITSYADGHIPLPTNLTCLHDESSYKTDTHKYVVKSHHNELAWHVISLCTAQHQAATYTINQSVTSADGANINKSLRALSAGHLRHNNNEHYGKPQFVKHAAVLYFSQHHPCQIVTMDDNSQAELFFELPELPHNGYELCHALQDSAQKSLFDKFKQLHPKEYNQLLDLHFSANDGRLNQLMAACAVVIGAGQSHKRDNKQISVMALADRFISLAMSYQGNSAPRIDFPLTKGMAHRSLNWCKTLGALMSFKLAGDANLAKLAFAFHDSFADYLSHWIEHVDQNIGIKQLVLAGSDFANPVLTERIQLRLGKNYPLVVNPLLDLDGVNIAIGGLYLKQRRG</sequence>
<organism evidence="2 3">
    <name type="scientific">Shewanella inventionis</name>
    <dbReference type="NCBI Taxonomy" id="1738770"/>
    <lineage>
        <taxon>Bacteria</taxon>
        <taxon>Pseudomonadati</taxon>
        <taxon>Pseudomonadota</taxon>
        <taxon>Gammaproteobacteria</taxon>
        <taxon>Alteromonadales</taxon>
        <taxon>Shewanellaceae</taxon>
        <taxon>Shewanella</taxon>
    </lineage>
</organism>
<dbReference type="EMBL" id="BMII01000032">
    <property type="protein sequence ID" value="GGB70198.1"/>
    <property type="molecule type" value="Genomic_DNA"/>
</dbReference>
<reference evidence="3" key="1">
    <citation type="journal article" date="2019" name="Int. J. Syst. Evol. Microbiol.">
        <title>The Global Catalogue of Microorganisms (GCM) 10K type strain sequencing project: providing services to taxonomists for standard genome sequencing and annotation.</title>
        <authorList>
            <consortium name="The Broad Institute Genomics Platform"/>
            <consortium name="The Broad Institute Genome Sequencing Center for Infectious Disease"/>
            <person name="Wu L."/>
            <person name="Ma J."/>
        </authorList>
    </citation>
    <scope>NUCLEOTIDE SEQUENCE [LARGE SCALE GENOMIC DNA]</scope>
    <source>
        <strain evidence="3">CGMCC 1.15339</strain>
    </source>
</reference>
<evidence type="ECO:0000259" key="1">
    <source>
        <dbReference type="Pfam" id="PF22521"/>
    </source>
</evidence>
<gene>
    <name evidence="2" type="primary">hyaE</name>
    <name evidence="2" type="ORF">GCM10011607_33480</name>
</gene>
<evidence type="ECO:0000313" key="2">
    <source>
        <dbReference type="EMBL" id="GGB70198.1"/>
    </source>
</evidence>
<dbReference type="RefSeq" id="WP_188740479.1">
    <property type="nucleotide sequence ID" value="NZ_BMII01000032.1"/>
</dbReference>
<accession>A0ABQ1JM84</accession>
<feature type="domain" description="Carbamoyltransferase Kae1-like" evidence="1">
    <location>
        <begin position="508"/>
        <end position="603"/>
    </location>
</feature>